<protein>
    <recommendedName>
        <fullName evidence="2">Protein kinase domain-containing protein</fullName>
    </recommendedName>
</protein>
<dbReference type="GO" id="GO:0005524">
    <property type="term" value="F:ATP binding"/>
    <property type="evidence" value="ECO:0007669"/>
    <property type="project" value="InterPro"/>
</dbReference>
<sequence length="208" mass="23857">MSFSEISLSYVIKNCMQDLLEDRLAKRFVYYMINSLLKAVNEIHSKGQCHRDLHGSNILLQHKNQRIIVRIIDYGSAIEIADNDKGLENKKTDLHKISEGISSLSRRCKGIEDDILDRFRGDYPKLIKTTEEANIVIQETSVQAEEFVNFGAYKVIDRIFTSIGKTRTIPDPDLSDELKKMNIEKSKEIPPKPSNEEAMEYMTSSIEN</sequence>
<evidence type="ECO:0000256" key="1">
    <source>
        <dbReference type="SAM" id="MobiDB-lite"/>
    </source>
</evidence>
<dbReference type="AlphaFoldDB" id="A0A3L5TSR6"/>
<reference evidence="3 4" key="1">
    <citation type="journal article" date="2016" name="PLoS ONE">
        <title>A First Insight into the Genome of the Filter-Feeder Mussel Mytilus galloprovincialis.</title>
        <authorList>
            <person name="Murgarella M."/>
            <person name="Puiu D."/>
            <person name="Novoa B."/>
            <person name="Figueras A."/>
            <person name="Posada D."/>
            <person name="Canchaya C."/>
        </authorList>
    </citation>
    <scope>NUCLEOTIDE SEQUENCE [LARGE SCALE GENOMIC DNA]</scope>
    <source>
        <tissue evidence="3">Muscle</tissue>
    </source>
</reference>
<name>A0A3L5TSR6_MYTGA</name>
<organism evidence="3 4">
    <name type="scientific">Mytilus galloprovincialis</name>
    <name type="common">Mediterranean mussel</name>
    <dbReference type="NCBI Taxonomy" id="29158"/>
    <lineage>
        <taxon>Eukaryota</taxon>
        <taxon>Metazoa</taxon>
        <taxon>Spiralia</taxon>
        <taxon>Lophotrochozoa</taxon>
        <taxon>Mollusca</taxon>
        <taxon>Bivalvia</taxon>
        <taxon>Autobranchia</taxon>
        <taxon>Pteriomorphia</taxon>
        <taxon>Mytilida</taxon>
        <taxon>Mytiloidea</taxon>
        <taxon>Mytilidae</taxon>
        <taxon>Mytilinae</taxon>
        <taxon>Mytilus</taxon>
    </lineage>
</organism>
<evidence type="ECO:0000313" key="3">
    <source>
        <dbReference type="EMBL" id="OPL32942.1"/>
    </source>
</evidence>
<dbReference type="EMBL" id="KV585806">
    <property type="protein sequence ID" value="OPL32942.1"/>
    <property type="molecule type" value="Genomic_DNA"/>
</dbReference>
<dbReference type="GO" id="GO:0004672">
    <property type="term" value="F:protein kinase activity"/>
    <property type="evidence" value="ECO:0007669"/>
    <property type="project" value="InterPro"/>
</dbReference>
<dbReference type="SUPFAM" id="SSF56112">
    <property type="entry name" value="Protein kinase-like (PK-like)"/>
    <property type="match status" value="1"/>
</dbReference>
<dbReference type="Proteomes" id="UP000266721">
    <property type="component" value="Unassembled WGS sequence"/>
</dbReference>
<feature type="region of interest" description="Disordered" evidence="1">
    <location>
        <begin position="187"/>
        <end position="208"/>
    </location>
</feature>
<comment type="caution">
    <text evidence="3">The sequence shown here is derived from an EMBL/GenBank/DDBJ whole genome shotgun (WGS) entry which is preliminary data.</text>
</comment>
<dbReference type="Pfam" id="PF00069">
    <property type="entry name" value="Pkinase"/>
    <property type="match status" value="1"/>
</dbReference>
<feature type="non-terminal residue" evidence="3">
    <location>
        <position position="1"/>
    </location>
</feature>
<proteinExistence type="predicted"/>
<dbReference type="PROSITE" id="PS50011">
    <property type="entry name" value="PROTEIN_KINASE_DOM"/>
    <property type="match status" value="1"/>
</dbReference>
<feature type="domain" description="Protein kinase" evidence="2">
    <location>
        <begin position="1"/>
        <end position="208"/>
    </location>
</feature>
<accession>A0A3L5TSR6</accession>
<dbReference type="InterPro" id="IPR000719">
    <property type="entry name" value="Prot_kinase_dom"/>
</dbReference>
<evidence type="ECO:0000259" key="2">
    <source>
        <dbReference type="PROSITE" id="PS50011"/>
    </source>
</evidence>
<evidence type="ECO:0000313" key="4">
    <source>
        <dbReference type="Proteomes" id="UP000266721"/>
    </source>
</evidence>
<feature type="non-terminal residue" evidence="3">
    <location>
        <position position="208"/>
    </location>
</feature>
<dbReference type="InterPro" id="IPR011009">
    <property type="entry name" value="Kinase-like_dom_sf"/>
</dbReference>
<keyword evidence="4" id="KW-1185">Reference proteome</keyword>
<dbReference type="Gene3D" id="1.10.510.10">
    <property type="entry name" value="Transferase(Phosphotransferase) domain 1"/>
    <property type="match status" value="1"/>
</dbReference>
<gene>
    <name evidence="3" type="ORF">AM593_02197</name>
</gene>